<name>A0A915IM56_ROMCU</name>
<proteinExistence type="predicted"/>
<sequence>MLSIDLDAIPNARIRTPILCEPVLKRNKKPDCSKGVTEDVITGARKYG</sequence>
<keyword evidence="1" id="KW-1185">Reference proteome</keyword>
<evidence type="ECO:0000313" key="1">
    <source>
        <dbReference type="Proteomes" id="UP000887565"/>
    </source>
</evidence>
<accession>A0A915IM56</accession>
<dbReference type="Proteomes" id="UP000887565">
    <property type="component" value="Unplaced"/>
</dbReference>
<dbReference type="WBParaSite" id="nRc.2.0.1.t15056-RA">
    <property type="protein sequence ID" value="nRc.2.0.1.t15056-RA"/>
    <property type="gene ID" value="nRc.2.0.1.g15056"/>
</dbReference>
<organism evidence="1 2">
    <name type="scientific">Romanomermis culicivorax</name>
    <name type="common">Nematode worm</name>
    <dbReference type="NCBI Taxonomy" id="13658"/>
    <lineage>
        <taxon>Eukaryota</taxon>
        <taxon>Metazoa</taxon>
        <taxon>Ecdysozoa</taxon>
        <taxon>Nematoda</taxon>
        <taxon>Enoplea</taxon>
        <taxon>Dorylaimia</taxon>
        <taxon>Mermithida</taxon>
        <taxon>Mermithoidea</taxon>
        <taxon>Mermithidae</taxon>
        <taxon>Romanomermis</taxon>
    </lineage>
</organism>
<protein>
    <submittedName>
        <fullName evidence="2">Uncharacterized protein</fullName>
    </submittedName>
</protein>
<dbReference type="AlphaFoldDB" id="A0A915IM56"/>
<evidence type="ECO:0000313" key="2">
    <source>
        <dbReference type="WBParaSite" id="nRc.2.0.1.t15056-RA"/>
    </source>
</evidence>
<reference evidence="2" key="1">
    <citation type="submission" date="2022-11" db="UniProtKB">
        <authorList>
            <consortium name="WormBaseParasite"/>
        </authorList>
    </citation>
    <scope>IDENTIFICATION</scope>
</reference>